<evidence type="ECO:0000256" key="1">
    <source>
        <dbReference type="SAM" id="MobiDB-lite"/>
    </source>
</evidence>
<feature type="compositionally biased region" description="Low complexity" evidence="1">
    <location>
        <begin position="366"/>
        <end position="442"/>
    </location>
</feature>
<evidence type="ECO:0000313" key="4">
    <source>
        <dbReference type="EMBL" id="GAA4019675.1"/>
    </source>
</evidence>
<keyword evidence="5" id="KW-1185">Reference proteome</keyword>
<evidence type="ECO:0008006" key="6">
    <source>
        <dbReference type="Google" id="ProtNLM"/>
    </source>
</evidence>
<feature type="domain" description="Purine catabolism PurC-like" evidence="2">
    <location>
        <begin position="17"/>
        <end position="135"/>
    </location>
</feature>
<organism evidence="4 5">
    <name type="scientific">Streptomyces plumbiresistens</name>
    <dbReference type="NCBI Taxonomy" id="511811"/>
    <lineage>
        <taxon>Bacteria</taxon>
        <taxon>Bacillati</taxon>
        <taxon>Actinomycetota</taxon>
        <taxon>Actinomycetes</taxon>
        <taxon>Kitasatosporales</taxon>
        <taxon>Streptomycetaceae</taxon>
        <taxon>Streptomyces</taxon>
    </lineage>
</organism>
<dbReference type="Proteomes" id="UP001500456">
    <property type="component" value="Unassembled WGS sequence"/>
</dbReference>
<dbReference type="PANTHER" id="PTHR33744:SF1">
    <property type="entry name" value="DNA-BINDING TRANSCRIPTIONAL ACTIVATOR ADER"/>
    <property type="match status" value="1"/>
</dbReference>
<evidence type="ECO:0000313" key="5">
    <source>
        <dbReference type="Proteomes" id="UP001500456"/>
    </source>
</evidence>
<dbReference type="Gene3D" id="1.10.10.2840">
    <property type="entry name" value="PucR C-terminal helix-turn-helix domain"/>
    <property type="match status" value="1"/>
</dbReference>
<dbReference type="EMBL" id="BAAAZX010000028">
    <property type="protein sequence ID" value="GAA4019675.1"/>
    <property type="molecule type" value="Genomic_DNA"/>
</dbReference>
<dbReference type="PANTHER" id="PTHR33744">
    <property type="entry name" value="CARBOHYDRATE DIACID REGULATOR"/>
    <property type="match status" value="1"/>
</dbReference>
<dbReference type="RefSeq" id="WP_345569481.1">
    <property type="nucleotide sequence ID" value="NZ_BAAAZX010000028.1"/>
</dbReference>
<accession>A0ABP7T1D8</accession>
<feature type="domain" description="PucR C-terminal helix-turn-helix" evidence="3">
    <location>
        <begin position="686"/>
        <end position="743"/>
    </location>
</feature>
<dbReference type="InterPro" id="IPR051448">
    <property type="entry name" value="CdaR-like_regulators"/>
</dbReference>
<feature type="compositionally biased region" description="Low complexity" evidence="1">
    <location>
        <begin position="448"/>
        <end position="484"/>
    </location>
</feature>
<name>A0ABP7T1D8_9ACTN</name>
<protein>
    <recommendedName>
        <fullName evidence="6">Regulatory protein</fullName>
    </recommendedName>
</protein>
<comment type="caution">
    <text evidence="4">The sequence shown here is derived from an EMBL/GenBank/DDBJ whole genome shotgun (WGS) entry which is preliminary data.</text>
</comment>
<evidence type="ECO:0000259" key="2">
    <source>
        <dbReference type="Pfam" id="PF07905"/>
    </source>
</evidence>
<feature type="region of interest" description="Disordered" evidence="1">
    <location>
        <begin position="214"/>
        <end position="484"/>
    </location>
</feature>
<dbReference type="Pfam" id="PF07905">
    <property type="entry name" value="PucR"/>
    <property type="match status" value="1"/>
</dbReference>
<gene>
    <name evidence="4" type="ORF">GCM10022232_74870</name>
</gene>
<sequence>MSDPAVPPTPPVPLAALLAREDLALRQIAGPSDPDIVIHWAHTSEMADPYPYLLGGELLLTAGVHIPEAAGSGTYFDDYVARIVAAGGAALGFGVAPVHDTVPRALVAACEAYELPLVEVPPQTTFSGVARAVWQLMAQARLAELRRVTEAQQSLAAAASRPDPIPSVLHRLAQRVGGRAVLYGPEGTEIAAAGRAEPGRGVPEALAGLAEVVRPSTASERPGGAPPPPAGGGRETPAGTAETVRPGTASRRPDGPPPPAGAVRETPAGTAETVRPGTASQRPGGAPPPPAGGGRETPAGTAETVRPGTASQRPGGAPPPAGGGRETPAGTAEAVRPSTASQRPGGAPPPAGEVRETPAGTAEAMRPGTAPQRPGGAPPRQGEPLAADRTAPAAGGSAGSDATGGSAFSDATGGAAGPGATHSSAGPGATHSSAGPGATRGTAGPGATGARITPVAGGSSASGASGARPATSLPAAAPTPTSATDTIAGTHLAAYALGAGQGFVLGVTAPRRQPGDHAIASVAAVLLALLTGEHQSGTGAARSSALVRVLLGAAPEAVAPLLGGERWVVVHARPDGHAPDAVASSALGASLGSPLVDLARDVVRVLVPAEREPAPQPGWTLGVSAAVGPGEWASADAQAGRALARARATRTPLVRHGARPALADLVPEEEAEAHARALLAPLTPVLAETLRTWLSLHGSWDRTAVALGVHRNTVRQRIARCAALLAADLDEPDVRMELWFALRRL</sequence>
<dbReference type="InterPro" id="IPR042070">
    <property type="entry name" value="PucR_C-HTH_sf"/>
</dbReference>
<dbReference type="InterPro" id="IPR012914">
    <property type="entry name" value="PucR_dom"/>
</dbReference>
<dbReference type="Pfam" id="PF13556">
    <property type="entry name" value="HTH_30"/>
    <property type="match status" value="1"/>
</dbReference>
<evidence type="ECO:0000259" key="3">
    <source>
        <dbReference type="Pfam" id="PF13556"/>
    </source>
</evidence>
<proteinExistence type="predicted"/>
<reference evidence="5" key="1">
    <citation type="journal article" date="2019" name="Int. J. Syst. Evol. Microbiol.">
        <title>The Global Catalogue of Microorganisms (GCM) 10K type strain sequencing project: providing services to taxonomists for standard genome sequencing and annotation.</title>
        <authorList>
            <consortium name="The Broad Institute Genomics Platform"/>
            <consortium name="The Broad Institute Genome Sequencing Center for Infectious Disease"/>
            <person name="Wu L."/>
            <person name="Ma J."/>
        </authorList>
    </citation>
    <scope>NUCLEOTIDE SEQUENCE [LARGE SCALE GENOMIC DNA]</scope>
    <source>
        <strain evidence="5">JCM 16924</strain>
    </source>
</reference>
<dbReference type="InterPro" id="IPR025736">
    <property type="entry name" value="PucR_C-HTH_dom"/>
</dbReference>